<evidence type="ECO:0000313" key="9">
    <source>
        <dbReference type="Proteomes" id="UP001602119"/>
    </source>
</evidence>
<dbReference type="InterPro" id="IPR010998">
    <property type="entry name" value="Integrase_recombinase_N"/>
</dbReference>
<evidence type="ECO:0000259" key="6">
    <source>
        <dbReference type="PROSITE" id="PS51898"/>
    </source>
</evidence>
<keyword evidence="4" id="KW-0233">DNA recombination</keyword>
<evidence type="ECO:0000259" key="7">
    <source>
        <dbReference type="PROSITE" id="PS51900"/>
    </source>
</evidence>
<feature type="domain" description="Tyr recombinase" evidence="6">
    <location>
        <begin position="220"/>
        <end position="420"/>
    </location>
</feature>
<dbReference type="InterPro" id="IPR050090">
    <property type="entry name" value="Tyrosine_recombinase_XerCD"/>
</dbReference>
<dbReference type="Proteomes" id="UP001602119">
    <property type="component" value="Unassembled WGS sequence"/>
</dbReference>
<dbReference type="RefSeq" id="WP_387341689.1">
    <property type="nucleotide sequence ID" value="NZ_JBIAXI010000005.1"/>
</dbReference>
<evidence type="ECO:0000256" key="1">
    <source>
        <dbReference type="ARBA" id="ARBA00008857"/>
    </source>
</evidence>
<comment type="similarity">
    <text evidence="1">Belongs to the 'phage' integrase family.</text>
</comment>
<dbReference type="SUPFAM" id="SSF56349">
    <property type="entry name" value="DNA breaking-rejoining enzymes"/>
    <property type="match status" value="1"/>
</dbReference>
<sequence length="445" mass="49400">MAKGNKPNHRRFGNIRQLPSGRYQVSYLGPDGRRRTGSETYERKGDAERALTLIEAKMISGEWTDPDRGKIKLKDYAETWISQRPGLRPRTVDLYTWLLKKHITPYLGGVELGKLSTAMIRQWRADLLGNGVSVSMAAKAYRLLRAVLMTAAEDDQIIPANPCRIRGAGDEHPEERPVLTVAQVFELADRIGRRPIGNVRKVKNGAYRLRFQRHGEMRTHPEVFMTRGDAERALWKMGTDGRADSTQDRRFRALVLLATFASLRWGEVSALRRSDLDLEAATVRVRAAFIERSTGELVLGPPKSKAGRRVIGIPQAIIPALREHLSTYVLDEPGALLFPGAKGGALRRSGFNTRTRWVDVVREMGMPGLHFHDLRHTGNMLAAESGAGLKDLMARMGHDNVRAAMIYQHAVRGADRAITDAIDKHISRAGDEGEDGSAGALVPVG</sequence>
<reference evidence="8 9" key="1">
    <citation type="submission" date="2024-10" db="EMBL/GenBank/DDBJ databases">
        <title>The Natural Products Discovery Center: Release of the First 8490 Sequenced Strains for Exploring Actinobacteria Biosynthetic Diversity.</title>
        <authorList>
            <person name="Kalkreuter E."/>
            <person name="Kautsar S.A."/>
            <person name="Yang D."/>
            <person name="Bader C.D."/>
            <person name="Teijaro C.N."/>
            <person name="Fluegel L."/>
            <person name="Davis C.M."/>
            <person name="Simpson J.R."/>
            <person name="Lauterbach L."/>
            <person name="Steele A.D."/>
            <person name="Gui C."/>
            <person name="Meng S."/>
            <person name="Li G."/>
            <person name="Viehrig K."/>
            <person name="Ye F."/>
            <person name="Su P."/>
            <person name="Kiefer A.F."/>
            <person name="Nichols A."/>
            <person name="Cepeda A.J."/>
            <person name="Yan W."/>
            <person name="Fan B."/>
            <person name="Jiang Y."/>
            <person name="Adhikari A."/>
            <person name="Zheng C.-J."/>
            <person name="Schuster L."/>
            <person name="Cowan T.M."/>
            <person name="Smanski M.J."/>
            <person name="Chevrette M.G."/>
            <person name="De Carvalho L.P.S."/>
            <person name="Shen B."/>
        </authorList>
    </citation>
    <scope>NUCLEOTIDE SEQUENCE [LARGE SCALE GENOMIC DNA]</scope>
    <source>
        <strain evidence="8 9">NPDC001281</strain>
    </source>
</reference>
<dbReference type="PANTHER" id="PTHR30349:SF64">
    <property type="entry name" value="PROPHAGE INTEGRASE INTD-RELATED"/>
    <property type="match status" value="1"/>
</dbReference>
<dbReference type="InterPro" id="IPR013762">
    <property type="entry name" value="Integrase-like_cat_sf"/>
</dbReference>
<keyword evidence="3 5" id="KW-0238">DNA-binding</keyword>
<dbReference type="Pfam" id="PF14659">
    <property type="entry name" value="Phage_int_SAM_3"/>
    <property type="match status" value="1"/>
</dbReference>
<comment type="caution">
    <text evidence="8">The sequence shown here is derived from an EMBL/GenBank/DDBJ whole genome shotgun (WGS) entry which is preliminary data.</text>
</comment>
<gene>
    <name evidence="8" type="ORF">ACFY05_10740</name>
</gene>
<dbReference type="InterPro" id="IPR058717">
    <property type="entry name" value="Phage_L5_Integrase_N"/>
</dbReference>
<feature type="domain" description="Core-binding (CB)" evidence="7">
    <location>
        <begin position="71"/>
        <end position="152"/>
    </location>
</feature>
<evidence type="ECO:0000313" key="8">
    <source>
        <dbReference type="EMBL" id="MFF4773322.1"/>
    </source>
</evidence>
<keyword evidence="9" id="KW-1185">Reference proteome</keyword>
<dbReference type="EMBL" id="JBIAXI010000005">
    <property type="protein sequence ID" value="MFF4773322.1"/>
    <property type="molecule type" value="Genomic_DNA"/>
</dbReference>
<evidence type="ECO:0000256" key="5">
    <source>
        <dbReference type="PROSITE-ProRule" id="PRU01248"/>
    </source>
</evidence>
<dbReference type="PROSITE" id="PS51898">
    <property type="entry name" value="TYR_RECOMBINASE"/>
    <property type="match status" value="1"/>
</dbReference>
<organism evidence="8 9">
    <name type="scientific">Microtetraspora fusca</name>
    <dbReference type="NCBI Taxonomy" id="1997"/>
    <lineage>
        <taxon>Bacteria</taxon>
        <taxon>Bacillati</taxon>
        <taxon>Actinomycetota</taxon>
        <taxon>Actinomycetes</taxon>
        <taxon>Streptosporangiales</taxon>
        <taxon>Streptosporangiaceae</taxon>
        <taxon>Microtetraspora</taxon>
    </lineage>
</organism>
<dbReference type="InterPro" id="IPR011010">
    <property type="entry name" value="DNA_brk_join_enz"/>
</dbReference>
<dbReference type="Pfam" id="PF00589">
    <property type="entry name" value="Phage_integrase"/>
    <property type="match status" value="1"/>
</dbReference>
<dbReference type="CDD" id="cd01189">
    <property type="entry name" value="INT_ICEBs1_C_like"/>
    <property type="match status" value="1"/>
</dbReference>
<accession>A0ABW6V1Z0</accession>
<dbReference type="InterPro" id="IPR002104">
    <property type="entry name" value="Integrase_catalytic"/>
</dbReference>
<evidence type="ECO:0000256" key="2">
    <source>
        <dbReference type="ARBA" id="ARBA00022908"/>
    </source>
</evidence>
<dbReference type="PROSITE" id="PS51900">
    <property type="entry name" value="CB"/>
    <property type="match status" value="1"/>
</dbReference>
<dbReference type="Gene3D" id="1.10.443.10">
    <property type="entry name" value="Intergrase catalytic core"/>
    <property type="match status" value="1"/>
</dbReference>
<dbReference type="InterPro" id="IPR004107">
    <property type="entry name" value="Integrase_SAM-like_N"/>
</dbReference>
<keyword evidence="2" id="KW-0229">DNA integration</keyword>
<dbReference type="Pfam" id="PF26003">
    <property type="entry name" value="Integrase_N_phage"/>
    <property type="match status" value="1"/>
</dbReference>
<protein>
    <submittedName>
        <fullName evidence="8">Tyrosine-type recombinase/integrase</fullName>
    </submittedName>
</protein>
<dbReference type="PANTHER" id="PTHR30349">
    <property type="entry name" value="PHAGE INTEGRASE-RELATED"/>
    <property type="match status" value="1"/>
</dbReference>
<dbReference type="Gene3D" id="1.10.150.130">
    <property type="match status" value="1"/>
</dbReference>
<evidence type="ECO:0000256" key="4">
    <source>
        <dbReference type="ARBA" id="ARBA00023172"/>
    </source>
</evidence>
<evidence type="ECO:0000256" key="3">
    <source>
        <dbReference type="ARBA" id="ARBA00023125"/>
    </source>
</evidence>
<dbReference type="InterPro" id="IPR044068">
    <property type="entry name" value="CB"/>
</dbReference>
<proteinExistence type="inferred from homology"/>
<name>A0ABW6V1Z0_MICFU</name>